<dbReference type="PANTHER" id="PTHR11070:SF45">
    <property type="entry name" value="DNA 3'-5' HELICASE"/>
    <property type="match status" value="1"/>
</dbReference>
<evidence type="ECO:0000256" key="5">
    <source>
        <dbReference type="PROSITE-ProRule" id="PRU00560"/>
    </source>
</evidence>
<name>A0ABQ5R9K5_9ACTN</name>
<feature type="binding site" evidence="5">
    <location>
        <begin position="203"/>
        <end position="210"/>
    </location>
    <ligand>
        <name>ATP</name>
        <dbReference type="ChEBI" id="CHEBI:30616"/>
    </ligand>
</feature>
<reference evidence="7" key="1">
    <citation type="submission" date="2022-12" db="EMBL/GenBank/DDBJ databases">
        <title>New Phytohabitans aurantiacus sp. RD004123 nov., an actinomycete isolated from soil.</title>
        <authorList>
            <person name="Triningsih D.W."/>
            <person name="Harunari E."/>
            <person name="Igarashi Y."/>
        </authorList>
    </citation>
    <scope>NUCLEOTIDE SEQUENCE</scope>
    <source>
        <strain evidence="7">RD004123</strain>
    </source>
</reference>
<keyword evidence="2 5" id="KW-0378">Hydrolase</keyword>
<organism evidence="7 8">
    <name type="scientific">Phytohabitans aurantiacus</name>
    <dbReference type="NCBI Taxonomy" id="3016789"/>
    <lineage>
        <taxon>Bacteria</taxon>
        <taxon>Bacillati</taxon>
        <taxon>Actinomycetota</taxon>
        <taxon>Actinomycetes</taxon>
        <taxon>Micromonosporales</taxon>
        <taxon>Micromonosporaceae</taxon>
    </lineage>
</organism>
<dbReference type="Pfam" id="PF13538">
    <property type="entry name" value="UvrD_C_2"/>
    <property type="match status" value="1"/>
</dbReference>
<proteinExistence type="predicted"/>
<keyword evidence="1 5" id="KW-0547">Nucleotide-binding</keyword>
<accession>A0ABQ5R9K5</accession>
<keyword evidence="4 5" id="KW-0067">ATP-binding</keyword>
<dbReference type="InterPro" id="IPR014016">
    <property type="entry name" value="UvrD-like_ATP-bd"/>
</dbReference>
<dbReference type="Pfam" id="PF13245">
    <property type="entry name" value="AAA_19"/>
    <property type="match status" value="1"/>
</dbReference>
<dbReference type="SUPFAM" id="SSF52540">
    <property type="entry name" value="P-loop containing nucleoside triphosphate hydrolases"/>
    <property type="match status" value="1"/>
</dbReference>
<evidence type="ECO:0000256" key="2">
    <source>
        <dbReference type="ARBA" id="ARBA00022801"/>
    </source>
</evidence>
<dbReference type="PANTHER" id="PTHR11070">
    <property type="entry name" value="UVRD / RECB / PCRA DNA HELICASE FAMILY MEMBER"/>
    <property type="match status" value="1"/>
</dbReference>
<keyword evidence="8" id="KW-1185">Reference proteome</keyword>
<evidence type="ECO:0000313" key="8">
    <source>
        <dbReference type="Proteomes" id="UP001144280"/>
    </source>
</evidence>
<keyword evidence="3 5" id="KW-0347">Helicase</keyword>
<feature type="domain" description="UvrD-like helicase ATP-binding" evidence="6">
    <location>
        <begin position="182"/>
        <end position="618"/>
    </location>
</feature>
<dbReference type="Gene3D" id="3.40.50.300">
    <property type="entry name" value="P-loop containing nucleotide triphosphate hydrolases"/>
    <property type="match status" value="3"/>
</dbReference>
<dbReference type="Proteomes" id="UP001144280">
    <property type="component" value="Unassembled WGS sequence"/>
</dbReference>
<dbReference type="EMBL" id="BSDI01000067">
    <property type="protein sequence ID" value="GLI02660.1"/>
    <property type="molecule type" value="Genomic_DNA"/>
</dbReference>
<dbReference type="InterPro" id="IPR000212">
    <property type="entry name" value="DNA_helicase_UvrD/REP"/>
</dbReference>
<evidence type="ECO:0000313" key="7">
    <source>
        <dbReference type="EMBL" id="GLI02660.1"/>
    </source>
</evidence>
<comment type="caution">
    <text evidence="7">The sequence shown here is derived from an EMBL/GenBank/DDBJ whole genome shotgun (WGS) entry which is preliminary data.</text>
</comment>
<gene>
    <name evidence="7" type="ORF">Pa4123_79380</name>
</gene>
<protein>
    <submittedName>
        <fullName evidence="7">DNA helicase</fullName>
    </submittedName>
</protein>
<evidence type="ECO:0000256" key="1">
    <source>
        <dbReference type="ARBA" id="ARBA00022741"/>
    </source>
</evidence>
<evidence type="ECO:0000256" key="3">
    <source>
        <dbReference type="ARBA" id="ARBA00022806"/>
    </source>
</evidence>
<evidence type="ECO:0000256" key="4">
    <source>
        <dbReference type="ARBA" id="ARBA00022840"/>
    </source>
</evidence>
<sequence>MSSNSADIASEQKYVSRLYDRLDEMREKAAGRLAVLLRQAGGTPQARSERESGVTLYTEQVTQFGAVENGLCFGRLDFHDDEPRYIGRIGLFDDSAEYRSLLVDWRAPAARPFYLATAASPDGVRRRRNIRTRLREVVGLHDEVLDIEAARDSAHEDLTGEAALLSALTASRTGRMRDIVATIQAEQDHVIRAPLDGVQVVQGGPGTGKTAVALHRAAYLLYTHRRELSTRAVLIVGPNQTFLKYISQVLPSLAETGVLLRTVGDLYPGVSARRTEPVEVAEIKGRTVMAEVLAAAVRDRQRVPDEPLPIKITGGETLMLEPETVRKARERIRRLGKQHNLSRQLFDTEIVHALTQQIADKIGHDPYAHDALGGDDATGDEQYMEEADLAEIRRELRKEPELLGTLDWLWPVLTPEQLVAGLFASPQRLATATPQLTDEERELLRREPRGGFTPADVPLLDEAAELLGEDEASAAAAAERLRRLEVAYAAGALEIALGSRSIDVEDEAEPELLAATDLIDPERLAERHEASERRTAAQRAAADRKWAFGHVIVDEAQELSPMTWRLLMRRCPSRSMTLVGDVAQTGDLSGTSSWAPVLEPYVGERWRLAELTVNYRTPAEIMAVAGEVLAEIDPTLEPPRSVRESGVQPWERTADLAELGEIVRAEAAAMGDGRLGVIVPIGLLFGAGRAVPEAVLGDDPDLESRVVLLTVKQAKGLEFDHVIVVEPDRIVAESRRGKSDLYVALTRATQRLGTVTLTAS</sequence>
<dbReference type="InterPro" id="IPR027417">
    <property type="entry name" value="P-loop_NTPase"/>
</dbReference>
<dbReference type="RefSeq" id="WP_281904295.1">
    <property type="nucleotide sequence ID" value="NZ_BSDI01000067.1"/>
</dbReference>
<evidence type="ECO:0000259" key="6">
    <source>
        <dbReference type="PROSITE" id="PS51198"/>
    </source>
</evidence>
<dbReference type="PROSITE" id="PS51198">
    <property type="entry name" value="UVRD_HELICASE_ATP_BIND"/>
    <property type="match status" value="1"/>
</dbReference>
<dbReference type="InterPro" id="IPR027785">
    <property type="entry name" value="UvrD-like_helicase_C"/>
</dbReference>
<dbReference type="GO" id="GO:0004386">
    <property type="term" value="F:helicase activity"/>
    <property type="evidence" value="ECO:0007669"/>
    <property type="project" value="UniProtKB-KW"/>
</dbReference>